<comment type="subcellular location">
    <subcellularLocation>
        <location evidence="1">Mitochondrion</location>
    </subcellularLocation>
</comment>
<sequence>MSFLKNILSRALSNLPPTPQVQAIRFRYHADKVARGPLVRRYGYRDPIIQGGLLPRYDCGRKLPMPVYKPKNPYSLRRSVLGQNDYIDILGNDKLHPTKVLYSLPSWLRGASGNEYQLLLRKRKVLSKGLYPIVRPTKWNHMQKRIKYLYYWLNKKTKTGYAQDK</sequence>
<reference evidence="10" key="3">
    <citation type="submission" date="2020-05" db="UniProtKB">
        <authorList>
            <consortium name="EnsemblMetazoa"/>
        </authorList>
    </citation>
    <scope>IDENTIFICATION</scope>
    <source>
        <strain evidence="10">Jacobina</strain>
    </source>
</reference>
<organism evidence="10 11">
    <name type="scientific">Lutzomyia longipalpis</name>
    <name type="common">Sand fly</name>
    <dbReference type="NCBI Taxonomy" id="7200"/>
    <lineage>
        <taxon>Eukaryota</taxon>
        <taxon>Metazoa</taxon>
        <taxon>Ecdysozoa</taxon>
        <taxon>Arthropoda</taxon>
        <taxon>Hexapoda</taxon>
        <taxon>Insecta</taxon>
        <taxon>Pterygota</taxon>
        <taxon>Neoptera</taxon>
        <taxon>Endopterygota</taxon>
        <taxon>Diptera</taxon>
        <taxon>Nematocera</taxon>
        <taxon>Psychodoidea</taxon>
        <taxon>Psychodidae</taxon>
        <taxon>Lutzomyia</taxon>
        <taxon>Lutzomyia</taxon>
    </lineage>
</organism>
<evidence type="ECO:0000313" key="10">
    <source>
        <dbReference type="EnsemblMetazoa" id="LLOJ000619-PA"/>
    </source>
</evidence>
<evidence type="ECO:0000256" key="1">
    <source>
        <dbReference type="ARBA" id="ARBA00004173"/>
    </source>
</evidence>
<dbReference type="PANTHER" id="PTHR13409:SF0">
    <property type="entry name" value="LARGE RIBOSOMAL SUBUNIT PROTEIN ML51"/>
    <property type="match status" value="1"/>
</dbReference>
<reference evidence="9" key="2">
    <citation type="journal article" date="2020" name="BMC">
        <title>Leishmania infection induces a limited differential gene expression in the sand fly midgut.</title>
        <authorList>
            <person name="Coutinho-Abreu I.V."/>
            <person name="Serafim T.D."/>
            <person name="Meneses C."/>
            <person name="Kamhawi S."/>
            <person name="Oliveira F."/>
            <person name="Valenzuela J.G."/>
        </authorList>
    </citation>
    <scope>NUCLEOTIDE SEQUENCE</scope>
    <source>
        <strain evidence="9">Jacobina</strain>
        <tissue evidence="9">Midgut</tissue>
    </source>
</reference>
<dbReference type="GO" id="GO:0003735">
    <property type="term" value="F:structural constituent of ribosome"/>
    <property type="evidence" value="ECO:0007669"/>
    <property type="project" value="InterPro"/>
</dbReference>
<dbReference type="GO" id="GO:0006412">
    <property type="term" value="P:translation"/>
    <property type="evidence" value="ECO:0007669"/>
    <property type="project" value="TreeGrafter"/>
</dbReference>
<evidence type="ECO:0000256" key="2">
    <source>
        <dbReference type="ARBA" id="ARBA00010972"/>
    </source>
</evidence>
<dbReference type="AlphaFoldDB" id="A0A1B0C9J7"/>
<evidence type="ECO:0000313" key="11">
    <source>
        <dbReference type="Proteomes" id="UP000092461"/>
    </source>
</evidence>
<dbReference type="GO" id="GO:0005762">
    <property type="term" value="C:mitochondrial large ribosomal subunit"/>
    <property type="evidence" value="ECO:0007669"/>
    <property type="project" value="TreeGrafter"/>
</dbReference>
<proteinExistence type="inferred from homology"/>
<keyword evidence="6" id="KW-0687">Ribonucleoprotein</keyword>
<reference evidence="11" key="1">
    <citation type="submission" date="2012-05" db="EMBL/GenBank/DDBJ databases">
        <title>Whole Genome Assembly of Lutzomyia longipalpis.</title>
        <authorList>
            <person name="Richards S."/>
            <person name="Qu C."/>
            <person name="Dillon R."/>
            <person name="Worley K."/>
            <person name="Scherer S."/>
            <person name="Batterton M."/>
            <person name="Taylor A."/>
            <person name="Hawes A."/>
            <person name="Hernandez B."/>
            <person name="Kovar C."/>
            <person name="Mandapat C."/>
            <person name="Pham C."/>
            <person name="Qu C."/>
            <person name="Jing C."/>
            <person name="Bess C."/>
            <person name="Bandaranaike D."/>
            <person name="Ngo D."/>
            <person name="Ongeri F."/>
            <person name="Arias F."/>
            <person name="Lara F."/>
            <person name="Weissenberger G."/>
            <person name="Kamau G."/>
            <person name="Han H."/>
            <person name="Shen H."/>
            <person name="Dinh H."/>
            <person name="Khalil I."/>
            <person name="Jones J."/>
            <person name="Shafer J."/>
            <person name="Jayaseelan J."/>
            <person name="Quiroz J."/>
            <person name="Blankenburg K."/>
            <person name="Nguyen L."/>
            <person name="Jackson L."/>
            <person name="Francisco L."/>
            <person name="Tang L.-Y."/>
            <person name="Pu L.-L."/>
            <person name="Perales L."/>
            <person name="Lorensuhewa L."/>
            <person name="Munidasa M."/>
            <person name="Coyle M."/>
            <person name="Taylor M."/>
            <person name="Puazo M."/>
            <person name="Firestine M."/>
            <person name="Scheel M."/>
            <person name="Javaid M."/>
            <person name="Wang M."/>
            <person name="Li M."/>
            <person name="Tabassum N."/>
            <person name="Saada N."/>
            <person name="Osuji N."/>
            <person name="Aqrawi P."/>
            <person name="Fu Q."/>
            <person name="Thornton R."/>
            <person name="Raj R."/>
            <person name="Goodspeed R."/>
            <person name="Mata R."/>
            <person name="Najjar R."/>
            <person name="Gubbala S."/>
            <person name="Lee S."/>
            <person name="Denson S."/>
            <person name="Patil S."/>
            <person name="Macmil S."/>
            <person name="Qi S."/>
            <person name="Matskevitch T."/>
            <person name="Palculict T."/>
            <person name="Mathew T."/>
            <person name="Vee V."/>
            <person name="Velamala V."/>
            <person name="Korchina V."/>
            <person name="Cai W."/>
            <person name="Liu W."/>
            <person name="Dai W."/>
            <person name="Zou X."/>
            <person name="Zhu Y."/>
            <person name="Zhang Y."/>
            <person name="Wu Y.-Q."/>
            <person name="Xin Y."/>
            <person name="Nazarath L."/>
            <person name="Kovar C."/>
            <person name="Han Y."/>
            <person name="Muzny D."/>
            <person name="Gibbs R."/>
        </authorList>
    </citation>
    <scope>NUCLEOTIDE SEQUENCE [LARGE SCALE GENOMIC DNA]</scope>
    <source>
        <strain evidence="11">Jacobina</strain>
    </source>
</reference>
<dbReference type="PANTHER" id="PTHR13409">
    <property type="entry name" value="MITOCHONDRIAL 39S RIBOSOMAL PROTEIN L51"/>
    <property type="match status" value="1"/>
</dbReference>
<dbReference type="Proteomes" id="UP000092461">
    <property type="component" value="Unassembled WGS sequence"/>
</dbReference>
<evidence type="ECO:0000313" key="9">
    <source>
        <dbReference type="EMBL" id="MBC1174356.1"/>
    </source>
</evidence>
<evidence type="ECO:0000256" key="6">
    <source>
        <dbReference type="ARBA" id="ARBA00023274"/>
    </source>
</evidence>
<keyword evidence="4 9" id="KW-0689">Ribosomal protein</keyword>
<dbReference type="Pfam" id="PF10244">
    <property type="entry name" value="MRP-L51"/>
    <property type="match status" value="1"/>
</dbReference>
<keyword evidence="3" id="KW-0809">Transit peptide</keyword>
<dbReference type="EMBL" id="AJWK01002423">
    <property type="status" value="NOT_ANNOTATED_CDS"/>
    <property type="molecule type" value="Genomic_DNA"/>
</dbReference>
<dbReference type="VEuPathDB" id="VectorBase:LLONM1_010545"/>
<dbReference type="EMBL" id="GITU01005653">
    <property type="protein sequence ID" value="MBC1174356.1"/>
    <property type="molecule type" value="Transcribed_RNA"/>
</dbReference>
<keyword evidence="5" id="KW-0496">Mitochondrion</keyword>
<evidence type="ECO:0000256" key="4">
    <source>
        <dbReference type="ARBA" id="ARBA00022980"/>
    </source>
</evidence>
<dbReference type="EnsemblMetazoa" id="LLOJ000619-RA">
    <property type="protein sequence ID" value="LLOJ000619-PA"/>
    <property type="gene ID" value="LLOJ000619"/>
</dbReference>
<dbReference type="VEuPathDB" id="VectorBase:LLOJ000619"/>
<name>A0A1B0C9J7_LUTLO</name>
<accession>A0A1B0C9J7</accession>
<protein>
    <recommendedName>
        <fullName evidence="7">Large ribosomal subunit protein mL51</fullName>
    </recommendedName>
    <alternativeName>
        <fullName evidence="8">39S ribosomal protein L51, mitochondrial</fullName>
    </alternativeName>
</protein>
<evidence type="ECO:0000256" key="5">
    <source>
        <dbReference type="ARBA" id="ARBA00023128"/>
    </source>
</evidence>
<evidence type="ECO:0000256" key="7">
    <source>
        <dbReference type="ARBA" id="ARBA00035182"/>
    </source>
</evidence>
<comment type="similarity">
    <text evidence="2">Belongs to the mitochondrion-specific ribosomal protein mL51 family.</text>
</comment>
<evidence type="ECO:0000256" key="8">
    <source>
        <dbReference type="ARBA" id="ARBA00035419"/>
    </source>
</evidence>
<evidence type="ECO:0000256" key="3">
    <source>
        <dbReference type="ARBA" id="ARBA00022946"/>
    </source>
</evidence>
<dbReference type="InterPro" id="IPR019373">
    <property type="entry name" value="Ribosomal_mL51"/>
</dbReference>
<keyword evidence="11" id="KW-1185">Reference proteome</keyword>